<keyword evidence="3 6" id="KW-0732">Signal</keyword>
<evidence type="ECO:0000313" key="10">
    <source>
        <dbReference type="Proteomes" id="UP000192266"/>
    </source>
</evidence>
<feature type="chain" id="PRO_5012122263" evidence="6">
    <location>
        <begin position="23"/>
        <end position="464"/>
    </location>
</feature>
<dbReference type="Gene3D" id="1.25.40.390">
    <property type="match status" value="1"/>
</dbReference>
<dbReference type="InterPro" id="IPR033985">
    <property type="entry name" value="SusD-like_N"/>
</dbReference>
<accession>A0A1W1VVS8</accession>
<dbReference type="InterPro" id="IPR011990">
    <property type="entry name" value="TPR-like_helical_dom_sf"/>
</dbReference>
<evidence type="ECO:0000259" key="8">
    <source>
        <dbReference type="Pfam" id="PF14322"/>
    </source>
</evidence>
<dbReference type="STRING" id="645990.SAMN00120144_0391"/>
<dbReference type="Pfam" id="PF07980">
    <property type="entry name" value="SusD_RagB"/>
    <property type="match status" value="1"/>
</dbReference>
<name>A0A1W1VVS8_9BACT</name>
<dbReference type="EMBL" id="FWWW01000075">
    <property type="protein sequence ID" value="SMB97363.1"/>
    <property type="molecule type" value="Genomic_DNA"/>
</dbReference>
<evidence type="ECO:0000256" key="2">
    <source>
        <dbReference type="ARBA" id="ARBA00006275"/>
    </source>
</evidence>
<comment type="subcellular location">
    <subcellularLocation>
        <location evidence="1">Cell outer membrane</location>
    </subcellularLocation>
</comment>
<reference evidence="9 10" key="1">
    <citation type="submission" date="2017-04" db="EMBL/GenBank/DDBJ databases">
        <authorList>
            <person name="Afonso C.L."/>
            <person name="Miller P.J."/>
            <person name="Scott M.A."/>
            <person name="Spackman E."/>
            <person name="Goraichik I."/>
            <person name="Dimitrov K.M."/>
            <person name="Suarez D.L."/>
            <person name="Swayne D.E."/>
        </authorList>
    </citation>
    <scope>NUCLEOTIDE SEQUENCE [LARGE SCALE GENOMIC DNA]</scope>
    <source>
        <strain evidence="9 10">DSM 11622</strain>
    </source>
</reference>
<comment type="similarity">
    <text evidence="2">Belongs to the SusD family.</text>
</comment>
<proteinExistence type="inferred from homology"/>
<evidence type="ECO:0000256" key="1">
    <source>
        <dbReference type="ARBA" id="ARBA00004442"/>
    </source>
</evidence>
<dbReference type="Proteomes" id="UP000192266">
    <property type="component" value="Unassembled WGS sequence"/>
</dbReference>
<gene>
    <name evidence="9" type="ORF">SAMN00120144_0391</name>
</gene>
<feature type="domain" description="RagB/SusD" evidence="7">
    <location>
        <begin position="340"/>
        <end position="464"/>
    </location>
</feature>
<dbReference type="OrthoDB" id="9792139at2"/>
<evidence type="ECO:0000313" key="9">
    <source>
        <dbReference type="EMBL" id="SMB97363.1"/>
    </source>
</evidence>
<keyword evidence="5" id="KW-0998">Cell outer membrane</keyword>
<evidence type="ECO:0000256" key="5">
    <source>
        <dbReference type="ARBA" id="ARBA00023237"/>
    </source>
</evidence>
<sequence length="464" mass="50193">MKTIFFRSAAITALSLSLGLGACDDKLNIDPLQAIDATTALNSEANVTSAVVGLYSSISGSNLYGGNLIMVPELMAADGYINFQGTFANYRQLARRTTNSENATAQGIWQAAYQTINQANLVIDALPVVTTPALKARFEGEARFIRAAMYFELVRLYAKQYTPGTTNTQLGVPINLVPVKTSKEASVLGARATVEEVYTQVITDLTQASTLLPANNGSRASRFTAKALLSRVYLQQSNFTAARTQANDVIVNSGRTLSPTLQSVFTGRNTSETLLEIQQNDQNNAGTLTTFFSSIGDLGRGDIQVLSAFANQYEATDARGRLQLIYPGTGRNSFSGQLRSGKYTTLGQNIPVIRLAEMYLNRAETAFRAGDLPAALADVNRIRTRSGATPLTAPNLTLATILRERQLELAFEGFRIHDLKRTGTNIVTTGTPPVIIPITSNILVLPIPKRETDLNPNLVQNPGY</sequence>
<keyword evidence="4" id="KW-0472">Membrane</keyword>
<feature type="domain" description="SusD-like N-terminal" evidence="8">
    <location>
        <begin position="35"/>
        <end position="234"/>
    </location>
</feature>
<dbReference type="Pfam" id="PF14322">
    <property type="entry name" value="SusD-like_3"/>
    <property type="match status" value="1"/>
</dbReference>
<evidence type="ECO:0000256" key="3">
    <source>
        <dbReference type="ARBA" id="ARBA00022729"/>
    </source>
</evidence>
<evidence type="ECO:0000259" key="7">
    <source>
        <dbReference type="Pfam" id="PF07980"/>
    </source>
</evidence>
<keyword evidence="10" id="KW-1185">Reference proteome</keyword>
<evidence type="ECO:0000256" key="4">
    <source>
        <dbReference type="ARBA" id="ARBA00023136"/>
    </source>
</evidence>
<dbReference type="InterPro" id="IPR012944">
    <property type="entry name" value="SusD_RagB_dom"/>
</dbReference>
<evidence type="ECO:0000256" key="6">
    <source>
        <dbReference type="SAM" id="SignalP"/>
    </source>
</evidence>
<dbReference type="SUPFAM" id="SSF48452">
    <property type="entry name" value="TPR-like"/>
    <property type="match status" value="1"/>
</dbReference>
<protein>
    <submittedName>
        <fullName evidence="9">RagB/SusD domain protein</fullName>
    </submittedName>
</protein>
<dbReference type="RefSeq" id="WP_084446499.1">
    <property type="nucleotide sequence ID" value="NZ_FWWW01000075.1"/>
</dbReference>
<dbReference type="GO" id="GO:0009279">
    <property type="term" value="C:cell outer membrane"/>
    <property type="evidence" value="ECO:0007669"/>
    <property type="project" value="UniProtKB-SubCell"/>
</dbReference>
<organism evidence="9 10">
    <name type="scientific">Hymenobacter roseosalivarius DSM 11622</name>
    <dbReference type="NCBI Taxonomy" id="645990"/>
    <lineage>
        <taxon>Bacteria</taxon>
        <taxon>Pseudomonadati</taxon>
        <taxon>Bacteroidota</taxon>
        <taxon>Cytophagia</taxon>
        <taxon>Cytophagales</taxon>
        <taxon>Hymenobacteraceae</taxon>
        <taxon>Hymenobacter</taxon>
    </lineage>
</organism>
<dbReference type="PROSITE" id="PS51257">
    <property type="entry name" value="PROKAR_LIPOPROTEIN"/>
    <property type="match status" value="1"/>
</dbReference>
<dbReference type="AlphaFoldDB" id="A0A1W1VVS8"/>
<feature type="signal peptide" evidence="6">
    <location>
        <begin position="1"/>
        <end position="22"/>
    </location>
</feature>
<dbReference type="CDD" id="cd08977">
    <property type="entry name" value="SusD"/>
    <property type="match status" value="1"/>
</dbReference>